<proteinExistence type="inferred from homology"/>
<dbReference type="STRING" id="1317117.ATO7_11958"/>
<dbReference type="OrthoDB" id="9807606at2"/>
<dbReference type="InterPro" id="IPR018376">
    <property type="entry name" value="Enoyl-CoA_hyd/isom_CS"/>
</dbReference>
<dbReference type="EMBL" id="AQQV01000003">
    <property type="protein sequence ID" value="ORE86007.1"/>
    <property type="molecule type" value="Genomic_DNA"/>
</dbReference>
<comment type="caution">
    <text evidence="3">The sequence shown here is derived from an EMBL/GenBank/DDBJ whole genome shotgun (WGS) entry which is preliminary data.</text>
</comment>
<dbReference type="PANTHER" id="PTHR43459">
    <property type="entry name" value="ENOYL-COA HYDRATASE"/>
    <property type="match status" value="1"/>
</dbReference>
<evidence type="ECO:0000256" key="2">
    <source>
        <dbReference type="RuleBase" id="RU003707"/>
    </source>
</evidence>
<dbReference type="InterPro" id="IPR001753">
    <property type="entry name" value="Enoyl-CoA_hydra/iso"/>
</dbReference>
<accession>A0A1Y1SBI2</accession>
<dbReference type="AlphaFoldDB" id="A0A1Y1SBI2"/>
<dbReference type="InterPro" id="IPR029045">
    <property type="entry name" value="ClpP/crotonase-like_dom_sf"/>
</dbReference>
<comment type="similarity">
    <text evidence="1 2">Belongs to the enoyl-CoA hydratase/isomerase family.</text>
</comment>
<dbReference type="GO" id="GO:0003824">
    <property type="term" value="F:catalytic activity"/>
    <property type="evidence" value="ECO:0007669"/>
    <property type="project" value="InterPro"/>
</dbReference>
<evidence type="ECO:0000256" key="1">
    <source>
        <dbReference type="ARBA" id="ARBA00005254"/>
    </source>
</evidence>
<dbReference type="RefSeq" id="WP_083562036.1">
    <property type="nucleotide sequence ID" value="NZ_AQQV01000003.1"/>
</dbReference>
<name>A0A1Y1SBI2_9GAMM</name>
<dbReference type="InterPro" id="IPR014748">
    <property type="entry name" value="Enoyl-CoA_hydra_C"/>
</dbReference>
<keyword evidence="4" id="KW-1185">Reference proteome</keyword>
<dbReference type="PROSITE" id="PS00166">
    <property type="entry name" value="ENOYL_COA_HYDRATASE"/>
    <property type="match status" value="1"/>
</dbReference>
<dbReference type="Gene3D" id="3.90.226.10">
    <property type="entry name" value="2-enoyl-CoA Hydratase, Chain A, domain 1"/>
    <property type="match status" value="1"/>
</dbReference>
<reference evidence="3 4" key="1">
    <citation type="submission" date="2013-04" db="EMBL/GenBank/DDBJ databases">
        <title>Oceanococcus atlanticus 22II-S10r2 Genome Sequencing.</title>
        <authorList>
            <person name="Lai Q."/>
            <person name="Li G."/>
            <person name="Shao Z."/>
        </authorList>
    </citation>
    <scope>NUCLEOTIDE SEQUENCE [LARGE SCALE GENOMIC DNA]</scope>
    <source>
        <strain evidence="3 4">22II-S10r2</strain>
    </source>
</reference>
<sequence>MSYNTLLVENADGVTTITLNRPESLNALSFELLRELRDALVAAGKDAECRCVVLTGAGRGFTSGADLKDTMMELKPGERPDLGQPLHTTYHPVLREIRHLEKPVIAAINGVAAGAGLNIALACDVVVAAKSAKLIQAFVRIGLIPDAGGTWSVPRLIGRARATRWLMSGDALDADTAFDWGLITDVFADDELQAKTQALAARMAAQPTRALAAIKQLMDSTLDLDLEGQIAREARLQSQIGFTDDAMEGISAFVQKREARFKGK</sequence>
<evidence type="ECO:0000313" key="3">
    <source>
        <dbReference type="EMBL" id="ORE86007.1"/>
    </source>
</evidence>
<dbReference type="Gene3D" id="1.10.12.10">
    <property type="entry name" value="Lyase 2-enoyl-coa Hydratase, Chain A, domain 2"/>
    <property type="match status" value="1"/>
</dbReference>
<dbReference type="Pfam" id="PF00378">
    <property type="entry name" value="ECH_1"/>
    <property type="match status" value="1"/>
</dbReference>
<dbReference type="PANTHER" id="PTHR43459:SF1">
    <property type="entry name" value="EG:BACN32G11.4 PROTEIN"/>
    <property type="match status" value="1"/>
</dbReference>
<dbReference type="SUPFAM" id="SSF52096">
    <property type="entry name" value="ClpP/crotonase"/>
    <property type="match status" value="1"/>
</dbReference>
<organism evidence="3 4">
    <name type="scientific">Oceanococcus atlanticus</name>
    <dbReference type="NCBI Taxonomy" id="1317117"/>
    <lineage>
        <taxon>Bacteria</taxon>
        <taxon>Pseudomonadati</taxon>
        <taxon>Pseudomonadota</taxon>
        <taxon>Gammaproteobacteria</taxon>
        <taxon>Chromatiales</taxon>
        <taxon>Oceanococcaceae</taxon>
        <taxon>Oceanococcus</taxon>
    </lineage>
</organism>
<dbReference type="Proteomes" id="UP000192342">
    <property type="component" value="Unassembled WGS sequence"/>
</dbReference>
<dbReference type="CDD" id="cd06558">
    <property type="entry name" value="crotonase-like"/>
    <property type="match status" value="1"/>
</dbReference>
<protein>
    <submittedName>
        <fullName evidence="3">Enoyl-CoA hydratase involved in phenylacetate catabolism</fullName>
    </submittedName>
</protein>
<gene>
    <name evidence="3" type="ORF">ATO7_11958</name>
</gene>
<evidence type="ECO:0000313" key="4">
    <source>
        <dbReference type="Proteomes" id="UP000192342"/>
    </source>
</evidence>